<keyword evidence="2" id="KW-1185">Reference proteome</keyword>
<dbReference type="Proteomes" id="UP000018934">
    <property type="component" value="Chromosome"/>
</dbReference>
<accession>A0ABM5P8S9</accession>
<dbReference type="Pfam" id="PF12643">
    <property type="entry name" value="MazG-like"/>
    <property type="match status" value="1"/>
</dbReference>
<protein>
    <recommendedName>
        <fullName evidence="3">MazG-like family protein</fullName>
    </recommendedName>
</protein>
<gene>
    <name evidence="1" type="ORF">DEHRE_14675</name>
</gene>
<proteinExistence type="predicted"/>
<sequence length="101" mass="11652">MNIDIVKSSKAIEELKVELLKAQWLVQQGTLSASQEQLLDSMAGLVGLSYLLTRRLGFDYSRLDRVLFNKMSRWQREDFLSLETEWGDLSLLLGYLVPEED</sequence>
<evidence type="ECO:0000313" key="1">
    <source>
        <dbReference type="EMBL" id="AHF11161.1"/>
    </source>
</evidence>
<evidence type="ECO:0008006" key="3">
    <source>
        <dbReference type="Google" id="ProtNLM"/>
    </source>
</evidence>
<dbReference type="EMBL" id="CP007033">
    <property type="protein sequence ID" value="AHF11161.1"/>
    <property type="molecule type" value="Genomic_DNA"/>
</dbReference>
<name>A0ABM5P8S9_DEHRP</name>
<evidence type="ECO:0000313" key="2">
    <source>
        <dbReference type="Proteomes" id="UP000018934"/>
    </source>
</evidence>
<organism evidence="1 2">
    <name type="scientific">Dehalobacter restrictus (strain DSM 9455 / PER-K23)</name>
    <dbReference type="NCBI Taxonomy" id="871738"/>
    <lineage>
        <taxon>Bacteria</taxon>
        <taxon>Bacillati</taxon>
        <taxon>Bacillota</taxon>
        <taxon>Clostridia</taxon>
        <taxon>Eubacteriales</taxon>
        <taxon>Desulfitobacteriaceae</taxon>
        <taxon>Dehalobacter</taxon>
    </lineage>
</organism>
<dbReference type="InterPro" id="IPR025984">
    <property type="entry name" value="DCTPP"/>
</dbReference>
<reference evidence="1 2" key="1">
    <citation type="journal article" date="2013" name="Stand. Genomic Sci.">
        <title>Complete genome sequence of Dehalobacter restrictus PER-K23(T.).</title>
        <authorList>
            <person name="Kruse T."/>
            <person name="Maillard J."/>
            <person name="Goodwin L."/>
            <person name="Woyke T."/>
            <person name="Teshima H."/>
            <person name="Bruce D."/>
            <person name="Detter C."/>
            <person name="Tapia R."/>
            <person name="Han C."/>
            <person name="Huntemann M."/>
            <person name="Wei C.L."/>
            <person name="Han J."/>
            <person name="Chen A."/>
            <person name="Kyrpides N."/>
            <person name="Szeto E."/>
            <person name="Markowitz V."/>
            <person name="Ivanova N."/>
            <person name="Pagani I."/>
            <person name="Pati A."/>
            <person name="Pitluck S."/>
            <person name="Nolan M."/>
            <person name="Holliger C."/>
            <person name="Smidt H."/>
        </authorList>
    </citation>
    <scope>NUCLEOTIDE SEQUENCE [LARGE SCALE GENOMIC DNA]</scope>
    <source>
        <strain evidence="2">DSM 9455</strain>
    </source>
</reference>